<reference evidence="1 2" key="1">
    <citation type="submission" date="2023-11" db="EMBL/GenBank/DDBJ databases">
        <title>MicrobeMod: A computational toolkit for identifying prokaryotic methylation and restriction-modification with nanopore sequencing.</title>
        <authorList>
            <person name="Crits-Christoph A."/>
            <person name="Kang S.C."/>
            <person name="Lee H."/>
            <person name="Ostrov N."/>
        </authorList>
    </citation>
    <scope>NUCLEOTIDE SEQUENCE [LARGE SCALE GENOMIC DNA]</scope>
    <source>
        <strain evidence="1 2">ATCC 23090</strain>
    </source>
</reference>
<keyword evidence="2" id="KW-1185">Reference proteome</keyword>
<dbReference type="Proteomes" id="UP001326715">
    <property type="component" value="Chromosome"/>
</dbReference>
<proteinExistence type="predicted"/>
<gene>
    <name evidence="1" type="ORF">SR876_03790</name>
</gene>
<dbReference type="RefSeq" id="WP_072363660.1">
    <property type="nucleotide sequence ID" value="NZ_CP139972.1"/>
</dbReference>
<evidence type="ECO:0000313" key="2">
    <source>
        <dbReference type="Proteomes" id="UP001326715"/>
    </source>
</evidence>
<protein>
    <recommendedName>
        <fullName evidence="3">Secreted protein</fullName>
    </recommendedName>
</protein>
<accession>A0ABZ0XIX8</accession>
<dbReference type="EMBL" id="CP140154">
    <property type="protein sequence ID" value="WQG90605.1"/>
    <property type="molecule type" value="Genomic_DNA"/>
</dbReference>
<evidence type="ECO:0008006" key="3">
    <source>
        <dbReference type="Google" id="ProtNLM"/>
    </source>
</evidence>
<organism evidence="1 2">
    <name type="scientific">Chitinophaga sancti</name>
    <dbReference type="NCBI Taxonomy" id="1004"/>
    <lineage>
        <taxon>Bacteria</taxon>
        <taxon>Pseudomonadati</taxon>
        <taxon>Bacteroidota</taxon>
        <taxon>Chitinophagia</taxon>
        <taxon>Chitinophagales</taxon>
        <taxon>Chitinophagaceae</taxon>
        <taxon>Chitinophaga</taxon>
    </lineage>
</organism>
<name>A0ABZ0XIX8_9BACT</name>
<sequence length="125" mass="14543">MNKQDRQTMFVTPPKTGMMETNIILRLMIVFSSVCRQASAQHHHRENLVIVVSKIILRLMIVFSSVCRQASAQHHHRENVIIVVSKVILRLMIVFSNVCRHLHNTITGKRDRRCIESNFTPDDRI</sequence>
<evidence type="ECO:0000313" key="1">
    <source>
        <dbReference type="EMBL" id="WQG90605.1"/>
    </source>
</evidence>